<dbReference type="PANTHER" id="PTHR34106">
    <property type="entry name" value="GLYCOSIDASE"/>
    <property type="match status" value="1"/>
</dbReference>
<dbReference type="InterPro" id="IPR007184">
    <property type="entry name" value="Mannoside_phosphorylase"/>
</dbReference>
<keyword evidence="5" id="KW-0378">Hydrolase</keyword>
<comment type="caution">
    <text evidence="5">The sequence shown here is derived from an EMBL/GenBank/DDBJ whole genome shotgun (WGS) entry which is preliminary data.</text>
</comment>
<keyword evidence="6" id="KW-1185">Reference proteome</keyword>
<evidence type="ECO:0000313" key="6">
    <source>
        <dbReference type="Proteomes" id="UP001225316"/>
    </source>
</evidence>
<keyword evidence="4" id="KW-0119">Carbohydrate metabolism</keyword>
<evidence type="ECO:0000256" key="3">
    <source>
        <dbReference type="ARBA" id="ARBA00024356"/>
    </source>
</evidence>
<accession>A0ABU1AWZ7</accession>
<keyword evidence="2 4" id="KW-0808">Transferase</keyword>
<dbReference type="EMBL" id="JARXHW010000037">
    <property type="protein sequence ID" value="MDQ8208677.1"/>
    <property type="molecule type" value="Genomic_DNA"/>
</dbReference>
<keyword evidence="5" id="KW-0326">Glycosidase</keyword>
<proteinExistence type="inferred from homology"/>
<dbReference type="HAMAP" id="MF_00928">
    <property type="entry name" value="Man_Glc_phosphorylase"/>
    <property type="match status" value="1"/>
</dbReference>
<dbReference type="SUPFAM" id="SSF75005">
    <property type="entry name" value="Arabinanase/levansucrase/invertase"/>
    <property type="match status" value="1"/>
</dbReference>
<evidence type="ECO:0000256" key="1">
    <source>
        <dbReference type="ARBA" id="ARBA00022676"/>
    </source>
</evidence>
<keyword evidence="1 4" id="KW-0328">Glycosyltransferase</keyword>
<evidence type="ECO:0000256" key="2">
    <source>
        <dbReference type="ARBA" id="ARBA00022679"/>
    </source>
</evidence>
<dbReference type="Proteomes" id="UP001225316">
    <property type="component" value="Unassembled WGS sequence"/>
</dbReference>
<reference evidence="5 6" key="1">
    <citation type="submission" date="2023-04" db="EMBL/GenBank/DDBJ databases">
        <title>A novel bacteria isolated from coastal sediment.</title>
        <authorList>
            <person name="Liu X.-J."/>
            <person name="Du Z.-J."/>
        </authorList>
    </citation>
    <scope>NUCLEOTIDE SEQUENCE [LARGE SCALE GENOMIC DNA]</scope>
    <source>
        <strain evidence="5 6">SDUM461003</strain>
    </source>
</reference>
<protein>
    <recommendedName>
        <fullName evidence="4">4-O-beta-D-mannosyl-D-glucose phosphorylase</fullName>
        <shortName evidence="4">MGP</shortName>
        <shortName evidence="4">Mannosylglucose phosphorylase</shortName>
        <ecNumber evidence="4">2.4.1.281</ecNumber>
    </recommendedName>
</protein>
<dbReference type="Pfam" id="PF04041">
    <property type="entry name" value="Glyco_hydro_130"/>
    <property type="match status" value="1"/>
</dbReference>
<dbReference type="Gene3D" id="2.115.10.20">
    <property type="entry name" value="Glycosyl hydrolase domain, family 43"/>
    <property type="match status" value="1"/>
</dbReference>
<dbReference type="RefSeq" id="WP_308951308.1">
    <property type="nucleotide sequence ID" value="NZ_JARXHW010000037.1"/>
</dbReference>
<gene>
    <name evidence="5" type="ORF">QEH52_14215</name>
</gene>
<dbReference type="EC" id="2.4.1.281" evidence="4"/>
<sequence>MNTTYQTRRERITQNYQALIQTPNQVNPDWSNGWYERWKHPVLTAAHVPPHWRYDYNPETNPHFLERLGINAICNPGAIEMDGKFLLVGRVEGFDRKSFFAVAESPNGVDQFEFWDEPLVMPETDEPDTNTYDMRLVRHEDGWIYGLFCTERKDPDAQPGDLSSAVAQCGIAKTKDLKTWIRLPDLKTQSAQQRNVVLHPEFVDGQYAFYTRPQDGFIDAGNGGGIGWGLCKDIENAVIDEEIIINERAYHTIKETKNGQGPAPIKTEHGWLHIAHGVRGCAAGLRYVIYGFITALDEPWRMTHNPGGYLLAPEGEERIGDVSNVAFTNGVITRDNGDIYLYYASSDTRCHVATTTVERLTDVLINTPVDPLRSAACVEQRLELIRANQAFL</sequence>
<dbReference type="PANTHER" id="PTHR34106:SF1">
    <property type="entry name" value="1,4-BETA-MANNOSYL-N-ACETYLGLUCOSAMINE PHOSPHORYLASE"/>
    <property type="match status" value="1"/>
</dbReference>
<organism evidence="5 6">
    <name type="scientific">Thalassobacterium maritimum</name>
    <dbReference type="NCBI Taxonomy" id="3041265"/>
    <lineage>
        <taxon>Bacteria</taxon>
        <taxon>Pseudomonadati</taxon>
        <taxon>Verrucomicrobiota</taxon>
        <taxon>Opitutia</taxon>
        <taxon>Puniceicoccales</taxon>
        <taxon>Coraliomargaritaceae</taxon>
        <taxon>Thalassobacterium</taxon>
    </lineage>
</organism>
<dbReference type="InterPro" id="IPR028583">
    <property type="entry name" value="Man_Glc_phosphorylase"/>
</dbReference>
<dbReference type="PIRSF" id="PIRSF016202">
    <property type="entry name" value="PH1107"/>
    <property type="match status" value="1"/>
</dbReference>
<name>A0ABU1AWZ7_9BACT</name>
<dbReference type="GO" id="GO:0016798">
    <property type="term" value="F:hydrolase activity, acting on glycosyl bonds"/>
    <property type="evidence" value="ECO:0007669"/>
    <property type="project" value="UniProtKB-KW"/>
</dbReference>
<evidence type="ECO:0000313" key="5">
    <source>
        <dbReference type="EMBL" id="MDQ8208677.1"/>
    </source>
</evidence>
<dbReference type="InterPro" id="IPR023296">
    <property type="entry name" value="Glyco_hydro_beta-prop_sf"/>
</dbReference>
<evidence type="ECO:0000256" key="4">
    <source>
        <dbReference type="HAMAP-Rule" id="MF_00928"/>
    </source>
</evidence>
<comment type="function">
    <text evidence="4">Converts 4-O-beta-D-mannopyranosyl-D-glucopyranose (Man-Glc) to mannose 1-phosphate (Man1P) and glucose.</text>
</comment>
<comment type="similarity">
    <text evidence="3 4">Belongs to the glycosyl hydrolase 130 family.</text>
</comment>
<keyword evidence="4" id="KW-0961">Cell wall biogenesis/degradation</keyword>
<comment type="catalytic activity">
    <reaction evidence="4">
        <text>beta-D-mannosyl-(1-&gt;4)-D-glucose + phosphate = alpha-D-mannose 1-phosphate + D-glucose</text>
        <dbReference type="Rhea" id="RHEA:32531"/>
        <dbReference type="ChEBI" id="CHEBI:4167"/>
        <dbReference type="ChEBI" id="CHEBI:43474"/>
        <dbReference type="ChEBI" id="CHEBI:58409"/>
        <dbReference type="ChEBI" id="CHEBI:64351"/>
        <dbReference type="EC" id="2.4.1.281"/>
    </reaction>
</comment>